<organism evidence="1 2">
    <name type="scientific">Sagittula salina</name>
    <dbReference type="NCBI Taxonomy" id="2820268"/>
    <lineage>
        <taxon>Bacteria</taxon>
        <taxon>Pseudomonadati</taxon>
        <taxon>Pseudomonadota</taxon>
        <taxon>Alphaproteobacteria</taxon>
        <taxon>Rhodobacterales</taxon>
        <taxon>Roseobacteraceae</taxon>
        <taxon>Sagittula</taxon>
    </lineage>
</organism>
<dbReference type="Proteomes" id="UP000675940">
    <property type="component" value="Unassembled WGS sequence"/>
</dbReference>
<dbReference type="EMBL" id="JAGISH010000015">
    <property type="protein sequence ID" value="MBP0484685.1"/>
    <property type="molecule type" value="Genomic_DNA"/>
</dbReference>
<name>A0A940S576_9RHOB</name>
<comment type="caution">
    <text evidence="1">The sequence shown here is derived from an EMBL/GenBank/DDBJ whole genome shotgun (WGS) entry which is preliminary data.</text>
</comment>
<accession>A0A940S576</accession>
<reference evidence="1" key="1">
    <citation type="submission" date="2021-03" db="EMBL/GenBank/DDBJ databases">
        <title>Sagittula salina sp. nov. strain M10.9X isolated from the marine waste.</title>
        <authorList>
            <person name="Satari L."/>
            <person name="Molina-Menor E."/>
            <person name="Vidal-Verdu A."/>
            <person name="Pascual J."/>
            <person name="Pereto J."/>
            <person name="Porcar M."/>
        </authorList>
    </citation>
    <scope>NUCLEOTIDE SEQUENCE</scope>
    <source>
        <strain evidence="1">M10.9X</strain>
    </source>
</reference>
<dbReference type="AlphaFoldDB" id="A0A940S576"/>
<dbReference type="RefSeq" id="WP_209363250.1">
    <property type="nucleotide sequence ID" value="NZ_JAGISH010000015.1"/>
</dbReference>
<evidence type="ECO:0000313" key="1">
    <source>
        <dbReference type="EMBL" id="MBP0484685.1"/>
    </source>
</evidence>
<protein>
    <submittedName>
        <fullName evidence="1">Uncharacterized protein</fullName>
    </submittedName>
</protein>
<gene>
    <name evidence="1" type="ORF">J5474_19610</name>
</gene>
<proteinExistence type="predicted"/>
<keyword evidence="2" id="KW-1185">Reference proteome</keyword>
<sequence length="173" mass="18755">MTVFIHKGDGPLSYRQAVDRGRDLFAAERIAYLREAGLLTSDPDYIAWANQWLADNVVNETNNVFNHAVHDYRAALARLARYRLAEGRPELVELQDTGQIDPETGEPVMADVVVQTAVDPLPAEVSGVDDVTGEPVMIPNPAIVRDDAERDEAQAVVDAAPPDVIALNGGLAV</sequence>
<evidence type="ECO:0000313" key="2">
    <source>
        <dbReference type="Proteomes" id="UP000675940"/>
    </source>
</evidence>